<proteinExistence type="predicted"/>
<protein>
    <submittedName>
        <fullName evidence="1">Uncharacterized protein</fullName>
    </submittedName>
</protein>
<evidence type="ECO:0000313" key="1">
    <source>
        <dbReference type="EMBL" id="KAI4366681.1"/>
    </source>
</evidence>
<dbReference type="EMBL" id="CM042885">
    <property type="protein sequence ID" value="KAI4366681.1"/>
    <property type="molecule type" value="Genomic_DNA"/>
</dbReference>
<evidence type="ECO:0000313" key="2">
    <source>
        <dbReference type="Proteomes" id="UP001057402"/>
    </source>
</evidence>
<name>A0ACB9QK36_9MYRT</name>
<keyword evidence="2" id="KW-1185">Reference proteome</keyword>
<sequence length="288" mass="30235">MDRIAPEPNASVNLDGILARNRPKSPCARLLEFPPGFYRKVIAEVIATYLLVFVTCGAAAISENDGNLLPNLGASIAGGLIVTVMIYAVGHISGAHMNPAVTFAFASVLGFPWKQVPCYVAAQLTGAISAGFTLRLLLNPIKRLGTTSPSGSPFQALAMEIVVAFSLMFVISAVATDTNAVGELAGMAIGSAVCITSILAGPISGGSMNPARTIGPALASLYFKDLWVYIIGPVIGTLLGACSYSIIRGSDIRPANKLVSPSLSVKLRRRLRRNNEIGADFDDNLESK</sequence>
<comment type="caution">
    <text evidence="1">The sequence shown here is derived from an EMBL/GenBank/DDBJ whole genome shotgun (WGS) entry which is preliminary data.</text>
</comment>
<gene>
    <name evidence="1" type="ORF">MLD38_022528</name>
</gene>
<accession>A0ACB9QK36</accession>
<dbReference type="Proteomes" id="UP001057402">
    <property type="component" value="Chromosome 6"/>
</dbReference>
<reference evidence="2" key="1">
    <citation type="journal article" date="2023" name="Front. Plant Sci.">
        <title>Chromosomal-level genome assembly of Melastoma candidum provides insights into trichome evolution.</title>
        <authorList>
            <person name="Zhong Y."/>
            <person name="Wu W."/>
            <person name="Sun C."/>
            <person name="Zou P."/>
            <person name="Liu Y."/>
            <person name="Dai S."/>
            <person name="Zhou R."/>
        </authorList>
    </citation>
    <scope>NUCLEOTIDE SEQUENCE [LARGE SCALE GENOMIC DNA]</scope>
</reference>
<organism evidence="1 2">
    <name type="scientific">Melastoma candidum</name>
    <dbReference type="NCBI Taxonomy" id="119954"/>
    <lineage>
        <taxon>Eukaryota</taxon>
        <taxon>Viridiplantae</taxon>
        <taxon>Streptophyta</taxon>
        <taxon>Embryophyta</taxon>
        <taxon>Tracheophyta</taxon>
        <taxon>Spermatophyta</taxon>
        <taxon>Magnoliopsida</taxon>
        <taxon>eudicotyledons</taxon>
        <taxon>Gunneridae</taxon>
        <taxon>Pentapetalae</taxon>
        <taxon>rosids</taxon>
        <taxon>malvids</taxon>
        <taxon>Myrtales</taxon>
        <taxon>Melastomataceae</taxon>
        <taxon>Melastomatoideae</taxon>
        <taxon>Melastomateae</taxon>
        <taxon>Melastoma</taxon>
    </lineage>
</organism>